<dbReference type="Pfam" id="PF09750">
    <property type="entry name" value="DRY_EERY"/>
    <property type="match status" value="1"/>
</dbReference>
<dbReference type="GO" id="GO:0006397">
    <property type="term" value="P:mRNA processing"/>
    <property type="evidence" value="ECO:0007669"/>
    <property type="project" value="UniProtKB-KW"/>
</dbReference>
<feature type="compositionally biased region" description="Basic and acidic residues" evidence="9">
    <location>
        <begin position="1523"/>
        <end position="1535"/>
    </location>
</feature>
<feature type="region of interest" description="Disordered" evidence="9">
    <location>
        <begin position="1099"/>
        <end position="1168"/>
    </location>
</feature>
<dbReference type="GO" id="GO:0015031">
    <property type="term" value="P:protein transport"/>
    <property type="evidence" value="ECO:0007669"/>
    <property type="project" value="UniProtKB-KW"/>
</dbReference>
<feature type="compositionally biased region" description="Polar residues" evidence="9">
    <location>
        <begin position="1379"/>
        <end position="1402"/>
    </location>
</feature>
<evidence type="ECO:0000256" key="4">
    <source>
        <dbReference type="ARBA" id="ARBA00022664"/>
    </source>
</evidence>
<keyword evidence="3" id="KW-0813">Transport</keyword>
<dbReference type="SMART" id="SM01141">
    <property type="entry name" value="DRY_EERY"/>
    <property type="match status" value="1"/>
</dbReference>
<feature type="domain" description="SURP motif" evidence="10">
    <location>
        <begin position="1016"/>
        <end position="1058"/>
    </location>
</feature>
<name>A0A182BFF8_LUPAN</name>
<feature type="region of interest" description="Disordered" evidence="9">
    <location>
        <begin position="1379"/>
        <end position="1405"/>
    </location>
</feature>
<dbReference type="InterPro" id="IPR019147">
    <property type="entry name" value="SWAP_N_domain"/>
</dbReference>
<keyword evidence="7" id="KW-0805">Transcription regulation</keyword>
<feature type="region of interest" description="Disordered" evidence="9">
    <location>
        <begin position="1279"/>
        <end position="1316"/>
    </location>
</feature>
<feature type="region of interest" description="Disordered" evidence="9">
    <location>
        <begin position="943"/>
        <end position="963"/>
    </location>
</feature>
<feature type="domain" description="SURP motif" evidence="10">
    <location>
        <begin position="1226"/>
        <end position="1268"/>
    </location>
</feature>
<feature type="compositionally biased region" description="Polar residues" evidence="9">
    <location>
        <begin position="1291"/>
        <end position="1300"/>
    </location>
</feature>
<feature type="compositionally biased region" description="Polar residues" evidence="9">
    <location>
        <begin position="1674"/>
        <end position="1686"/>
    </location>
</feature>
<organism evidence="11">
    <name type="scientific">Lupinus angustifolius</name>
    <name type="common">Narrow-leaved blue lupine</name>
    <dbReference type="NCBI Taxonomy" id="3871"/>
    <lineage>
        <taxon>Eukaryota</taxon>
        <taxon>Viridiplantae</taxon>
        <taxon>Streptophyta</taxon>
        <taxon>Embryophyta</taxon>
        <taxon>Tracheophyta</taxon>
        <taxon>Spermatophyta</taxon>
        <taxon>Magnoliopsida</taxon>
        <taxon>eudicotyledons</taxon>
        <taxon>Gunneridae</taxon>
        <taxon>Pentapetalae</taxon>
        <taxon>rosids</taxon>
        <taxon>fabids</taxon>
        <taxon>Fabales</taxon>
        <taxon>Fabaceae</taxon>
        <taxon>Papilionoideae</taxon>
        <taxon>50 kb inversion clade</taxon>
        <taxon>genistoids sensu lato</taxon>
        <taxon>core genistoids</taxon>
        <taxon>Genisteae</taxon>
        <taxon>Lupinus</taxon>
    </lineage>
</organism>
<feature type="compositionally biased region" description="Basic and acidic residues" evidence="9">
    <location>
        <begin position="1551"/>
        <end position="1572"/>
    </location>
</feature>
<keyword evidence="6" id="KW-0653">Protein transport</keyword>
<dbReference type="PANTHER" id="PTHR13673">
    <property type="entry name" value="ESOPHAGEAL CANCER ASSOCIATED PROTEIN"/>
    <property type="match status" value="1"/>
</dbReference>
<keyword evidence="8" id="KW-0804">Transcription</keyword>
<dbReference type="GO" id="GO:0032456">
    <property type="term" value="P:endocytic recycling"/>
    <property type="evidence" value="ECO:0007669"/>
    <property type="project" value="InterPro"/>
</dbReference>
<feature type="compositionally biased region" description="Basic and acidic residues" evidence="9">
    <location>
        <begin position="1580"/>
        <end position="1589"/>
    </location>
</feature>
<feature type="compositionally biased region" description="Basic and acidic residues" evidence="9">
    <location>
        <begin position="1651"/>
        <end position="1665"/>
    </location>
</feature>
<feature type="compositionally biased region" description="Polar residues" evidence="9">
    <location>
        <begin position="945"/>
        <end position="955"/>
    </location>
</feature>
<dbReference type="Gene3D" id="1.10.10.790">
    <property type="entry name" value="Surp module"/>
    <property type="match status" value="2"/>
</dbReference>
<dbReference type="PANTHER" id="PTHR13673:SF0">
    <property type="entry name" value="VPS35 ENDOSOMAL PROTEIN-SORTING FACTOR-LIKE"/>
    <property type="match status" value="1"/>
</dbReference>
<evidence type="ECO:0000256" key="7">
    <source>
        <dbReference type="ARBA" id="ARBA00023015"/>
    </source>
</evidence>
<evidence type="ECO:0000256" key="6">
    <source>
        <dbReference type="ARBA" id="ARBA00022927"/>
    </source>
</evidence>
<comment type="similarity">
    <text evidence="2">Belongs to the VPS35L family.</text>
</comment>
<dbReference type="SUPFAM" id="SSF109905">
    <property type="entry name" value="Surp module (SWAP domain)"/>
    <property type="match status" value="2"/>
</dbReference>
<feature type="compositionally biased region" description="Acidic residues" evidence="9">
    <location>
        <begin position="1641"/>
        <end position="1650"/>
    </location>
</feature>
<feature type="compositionally biased region" description="Basic and acidic residues" evidence="9">
    <location>
        <begin position="1115"/>
        <end position="1124"/>
    </location>
</feature>
<dbReference type="GO" id="GO:0003723">
    <property type="term" value="F:RNA binding"/>
    <property type="evidence" value="ECO:0007669"/>
    <property type="project" value="InterPro"/>
</dbReference>
<dbReference type="InterPro" id="IPR035967">
    <property type="entry name" value="SWAP/Surp_sf"/>
</dbReference>
<feature type="compositionally biased region" description="Basic residues" evidence="9">
    <location>
        <begin position="1624"/>
        <end position="1634"/>
    </location>
</feature>
<evidence type="ECO:0000313" key="11">
    <source>
        <dbReference type="EMBL" id="AMK48033.1"/>
    </source>
</evidence>
<dbReference type="InterPro" id="IPR000061">
    <property type="entry name" value="Surp"/>
</dbReference>
<evidence type="ECO:0000256" key="3">
    <source>
        <dbReference type="ARBA" id="ARBA00022448"/>
    </source>
</evidence>
<dbReference type="Pfam" id="PF01805">
    <property type="entry name" value="Surp"/>
    <property type="match status" value="2"/>
</dbReference>
<feature type="compositionally biased region" description="Basic residues" evidence="9">
    <location>
        <begin position="1606"/>
        <end position="1615"/>
    </location>
</feature>
<keyword evidence="5" id="KW-0967">Endosome</keyword>
<evidence type="ECO:0000256" key="8">
    <source>
        <dbReference type="ARBA" id="ARBA00023163"/>
    </source>
</evidence>
<dbReference type="InterPro" id="IPR029705">
    <property type="entry name" value="VPS35L"/>
</dbReference>
<evidence type="ECO:0000256" key="5">
    <source>
        <dbReference type="ARBA" id="ARBA00022753"/>
    </source>
</evidence>
<protein>
    <recommendedName>
        <fullName evidence="10">SURP motif domain-containing protein</fullName>
    </recommendedName>
</protein>
<evidence type="ECO:0000256" key="9">
    <source>
        <dbReference type="SAM" id="MobiDB-lite"/>
    </source>
</evidence>
<feature type="compositionally biased region" description="Polar residues" evidence="9">
    <location>
        <begin position="1155"/>
        <end position="1164"/>
    </location>
</feature>
<accession>A0A182BFF8</accession>
<dbReference type="GO" id="GO:0005768">
    <property type="term" value="C:endosome"/>
    <property type="evidence" value="ECO:0007669"/>
    <property type="project" value="UniProtKB-SubCell"/>
</dbReference>
<dbReference type="SMART" id="SM00648">
    <property type="entry name" value="SWAP"/>
    <property type="match status" value="2"/>
</dbReference>
<feature type="compositionally biased region" description="Basic residues" evidence="9">
    <location>
        <begin position="1536"/>
        <end position="1550"/>
    </location>
</feature>
<reference evidence="11" key="1">
    <citation type="journal article" date="2016" name="Chromosome Res.">
        <title>Integration of Lupinus angustifolius L. (narrow-leafed lupin) genome maps and comparative mapping within legumes.</title>
        <authorList>
            <person name="Wyrwa K."/>
            <person name="Ksiazkiewicz M."/>
            <person name="Szczepaniak A."/>
            <person name="Susek K."/>
            <person name="Podkowinski J."/>
            <person name="Naganowska B."/>
        </authorList>
    </citation>
    <scope>NUCLEOTIDE SEQUENCE</scope>
</reference>
<proteinExistence type="inferred from homology"/>
<dbReference type="PROSITE" id="PS50128">
    <property type="entry name" value="SURP"/>
    <property type="match status" value="2"/>
</dbReference>
<feature type="region of interest" description="Disordered" evidence="9">
    <location>
        <begin position="1458"/>
        <end position="1693"/>
    </location>
</feature>
<dbReference type="EMBL" id="KU678225">
    <property type="protein sequence ID" value="AMK48033.1"/>
    <property type="molecule type" value="Genomic_DNA"/>
</dbReference>
<keyword evidence="4" id="KW-0507">mRNA processing</keyword>
<feature type="compositionally biased region" description="Basic and acidic residues" evidence="9">
    <location>
        <begin position="1501"/>
        <end position="1513"/>
    </location>
</feature>
<evidence type="ECO:0000256" key="2">
    <source>
        <dbReference type="ARBA" id="ARBA00010704"/>
    </source>
</evidence>
<comment type="subcellular location">
    <subcellularLocation>
        <location evidence="1">Endosome</location>
    </subcellularLocation>
</comment>
<evidence type="ECO:0000256" key="1">
    <source>
        <dbReference type="ARBA" id="ARBA00004177"/>
    </source>
</evidence>
<feature type="region of interest" description="Disordered" evidence="9">
    <location>
        <begin position="979"/>
        <end position="999"/>
    </location>
</feature>
<sequence>MSLLKSVFQNPNPEAQISSECFHSMMEFRARDYNLHLQSHALPRVPAHSHPLSSPSSLSLSQVIVVHHENNDFFDPLRRNEHDMKTILHDAEKFSKDSDHQPVKEWTSFRRLLMQRFPVSKMVSISSEVPLIFLENMSCTQEKSSISMHLEELDGSQNLEDGGAKVITWQEYVSRLHELKDEINQSWLAEDRVTSLRLSIKVAKLLMDTSVSEFYPTLFVLVTDIMDMLGDLVWQRIKRKAEFSEEGTLLCNLPENFGAIDICADAKETCNNWFIKIGSVHELLPRIYLELAILPCWRFLLDQPADSLRRLVMMTRGLGDPVASAYCRLYMAHCAQKLPAHDIGYLVTCVNDITIILMQMLSAKESTHGNVQSFKKLQVSQMEPTMEYIMKCIFNGLSQRQVSEVLAELGFMKSQQDFPRVSIVLHHLLKELPIKVVCSNALQILHLIEFSKDSSFDQHMNYRLVGFRLYEMKPSVDVLNAVLDKVIQVITQYESLDEYLKVVDAYADLILQNQMDNILSTILEGISQRARNKGVTEDEMPSLQSLLVKLLSHFKCLEDVFSLNCFPEILDVMRGNSRNVVFLHILNMATRKGHISDATSIQLLFEISQTLHDNLEFMNVKDDDRLVARSITRLVHMVDYGAEMERHLAFLVDCRGAFGKLNELKEALVHSSNYLAIQALKCPKKHPSCFLNPASHLAKSQYLPFLLRVAFLGGLISHSDGLIGSAIGYLCTINILDAFRMPSDVEGLVSSIRKLCGFLVVVPGNFTLPATYVPNNLFTLISSQSCYEPKMRAKIFSAIILLLTTLSQKTFPYHANIQIPSNDKLYYGDSSYKQELVSLSKLVLENLISAVQQEGSKAVQGTIALEACNCIASSFKVVGRHAMLFDDDSLAAFVNSPSALVDWNSLSIDRYDVRHLLPSPLPPRRHLHRPSFELDLDYQRYLDLPSSSPNQQPQDDGSDPVISDGDGYRAVSFKYANPSDLAETRDNDTESGYRPPFPVPESLLHSLPPNEKVHQIISRTAIFVSKHGSQSEIVLRVKQGDNPTFGFLMPDHHLHAYFRFLVDHQELLKGDKDDTIGNPSVDKNKSQGLEQTGGALSLLGSVYGSGEDEDGTTDNTHDFKRNDCEGAGDAVSAHDSAGVEQAESSPDAAKKDGSISRSPISSKENVPVIKRNQPISTVKAAIAARAKTTDALDLVSNVVDKSQISVPDKVKIELPVVEPPSNIKGVIEKVVEFISKNGKQFEAVLAEQDRAHGRFPFLVPSNRYHTYYLKVLQTSEDSKLPGKGLRRHNSAGRSGDNNSTAHEESDNSSYGSVGSDIAHDMDRKEKFKMIVGKSKKDCQDSTPKDIQTQNTVCMDAAAAAAILQAATRGIRNPNLELFSKTSSGSSQGLGSYVKSPNLNAEDSASVPVDKAIREKLNISVAGEADSSEANMTKEKIKAERLKRAKMFAAMIKSKAEPFKSEVPRGLSVEPPGSGLSSSDAETANLVGEERKGSSVPLDVDNSDKSQKSEEKLSVDTSNKSHKYKENLAVDNDERRSKRNRDRNRHKRRHSSSKDKYSYEVTKHDSSSDDEHHHSRHHHKYDSSSDEKHHTSQRRHRENSISDNEHRHSRHHHKHYSSSDDEHRHRSRNVKHKIRSHYERETDLEEGEINMESDKSKASEVGRGTREASIGLPKSNLNASAPSQSPETADVSDELRAKIRAMLMANR</sequence>
<evidence type="ECO:0000259" key="10">
    <source>
        <dbReference type="PROSITE" id="PS50128"/>
    </source>
</evidence>